<sequence>METRAHHVLIGLFTVIAVGCALLFALWLGKSSMDREYQYYEVSFSRDVSGLSSGSPVEYSGIKVGDVERLWLEPDDPNKVRARVRLYGDTPVKQDTRARLALANITGSMVIQLHGGSPGSPLLRGERNDPPVIIADPSPLSALLENGQDLLTNINGLLGNANQLFSKENTRNISQTLAHLEQATSVLSEQRGDIAEALQQFNQLGQQTGTALEEITLLARNTNGLLDQQGRGLLENAGQSLQALGRVTARLDALLAENQDALGNGMQGFNGLGPAINELRTTLGALRRVTQRLEDNPGAFLLGREQIQEFTP</sequence>
<dbReference type="PANTHER" id="PTHR36698:SF2">
    <property type="entry name" value="MCE_MLAD DOMAIN-CONTAINING PROTEIN"/>
    <property type="match status" value="1"/>
</dbReference>
<evidence type="ECO:0000259" key="2">
    <source>
        <dbReference type="Pfam" id="PF02470"/>
    </source>
</evidence>
<keyword evidence="4" id="KW-1185">Reference proteome</keyword>
<dbReference type="Gene3D" id="1.10.287.950">
    <property type="entry name" value="Methyl-accepting chemotaxis protein"/>
    <property type="match status" value="1"/>
</dbReference>
<feature type="transmembrane region" description="Helical" evidence="1">
    <location>
        <begin position="6"/>
        <end position="28"/>
    </location>
</feature>
<dbReference type="OrthoDB" id="9806984at2"/>
<organism evidence="3 4">
    <name type="scientific">Stutzerimonas kirkiae</name>
    <dbReference type="NCBI Taxonomy" id="2211392"/>
    <lineage>
        <taxon>Bacteria</taxon>
        <taxon>Pseudomonadati</taxon>
        <taxon>Pseudomonadota</taxon>
        <taxon>Gammaproteobacteria</taxon>
        <taxon>Pseudomonadales</taxon>
        <taxon>Pseudomonadaceae</taxon>
        <taxon>Stutzerimonas</taxon>
    </lineage>
</organism>
<evidence type="ECO:0000313" key="4">
    <source>
        <dbReference type="Proteomes" id="UP000292639"/>
    </source>
</evidence>
<protein>
    <submittedName>
        <fullName evidence="3">MCE family protein</fullName>
    </submittedName>
</protein>
<dbReference type="SUPFAM" id="SSF58104">
    <property type="entry name" value="Methyl-accepting chemotaxis protein (MCP) signaling domain"/>
    <property type="match status" value="1"/>
</dbReference>
<dbReference type="Pfam" id="PF02470">
    <property type="entry name" value="MlaD"/>
    <property type="match status" value="1"/>
</dbReference>
<keyword evidence="1" id="KW-0472">Membrane</keyword>
<dbReference type="RefSeq" id="WP_131184640.1">
    <property type="nucleotide sequence ID" value="NZ_QJUO01000015.1"/>
</dbReference>
<name>A0A4Q9R8S9_9GAMM</name>
<reference evidence="3 4" key="1">
    <citation type="submission" date="2018-06" db="EMBL/GenBank/DDBJ databases">
        <title>Three novel Pseudomonas species isolated from symptomatic oak.</title>
        <authorList>
            <person name="Bueno-Gonzalez V."/>
            <person name="Brady C."/>
        </authorList>
    </citation>
    <scope>NUCLEOTIDE SEQUENCE [LARGE SCALE GENOMIC DNA]</scope>
    <source>
        <strain evidence="3 4">P17C</strain>
    </source>
</reference>
<keyword evidence="1" id="KW-1133">Transmembrane helix</keyword>
<proteinExistence type="predicted"/>
<comment type="caution">
    <text evidence="3">The sequence shown here is derived from an EMBL/GenBank/DDBJ whole genome shotgun (WGS) entry which is preliminary data.</text>
</comment>
<dbReference type="PANTHER" id="PTHR36698">
    <property type="entry name" value="BLL5892 PROTEIN"/>
    <property type="match status" value="1"/>
</dbReference>
<dbReference type="EMBL" id="QJUP01000012">
    <property type="protein sequence ID" value="TBU96516.1"/>
    <property type="molecule type" value="Genomic_DNA"/>
</dbReference>
<evidence type="ECO:0000313" key="3">
    <source>
        <dbReference type="EMBL" id="TBU96516.1"/>
    </source>
</evidence>
<dbReference type="InterPro" id="IPR003399">
    <property type="entry name" value="Mce/MlaD"/>
</dbReference>
<dbReference type="AlphaFoldDB" id="A0A4Q9R8S9"/>
<evidence type="ECO:0000256" key="1">
    <source>
        <dbReference type="SAM" id="Phobius"/>
    </source>
</evidence>
<accession>A0A4Q9R8S9</accession>
<feature type="domain" description="Mce/MlaD" evidence="2">
    <location>
        <begin position="39"/>
        <end position="115"/>
    </location>
</feature>
<dbReference type="PROSITE" id="PS51257">
    <property type="entry name" value="PROKAR_LIPOPROTEIN"/>
    <property type="match status" value="1"/>
</dbReference>
<dbReference type="Proteomes" id="UP000292639">
    <property type="component" value="Unassembled WGS sequence"/>
</dbReference>
<keyword evidence="1" id="KW-0812">Transmembrane</keyword>
<gene>
    <name evidence="3" type="ORF">DNJ96_10235</name>
</gene>